<sequence length="203" mass="22153">MNCLIHSFKHTRIQTTLALLLAVFLSGCSSNPYRAGYPVDHQWTVLPVAAPSEEASIQVELLLTRTLTEHGVTNPHHPPQSWVDDQTKVLRDAHKLKNASQWARQHGIPLGLTGVVDNWSQDAANRPQVTITLKLLDISSGNTLWTTTGSSEGQPGAPISDVAQTLITTLLDSLPMAQASQASNSWFSLPSWTTLSGERVPFQ</sequence>
<dbReference type="Gene3D" id="3.40.50.10610">
    <property type="entry name" value="ABC-type transport auxiliary lipoprotein component"/>
    <property type="match status" value="1"/>
</dbReference>
<evidence type="ECO:0008006" key="4">
    <source>
        <dbReference type="Google" id="ProtNLM"/>
    </source>
</evidence>
<evidence type="ECO:0000313" key="3">
    <source>
        <dbReference type="Proteomes" id="UP001500604"/>
    </source>
</evidence>
<dbReference type="RefSeq" id="WP_345196967.1">
    <property type="nucleotide sequence ID" value="NZ_BAABFL010000417.1"/>
</dbReference>
<dbReference type="Proteomes" id="UP001500604">
    <property type="component" value="Unassembled WGS sequence"/>
</dbReference>
<evidence type="ECO:0000256" key="1">
    <source>
        <dbReference type="SAM" id="SignalP"/>
    </source>
</evidence>
<gene>
    <name evidence="2" type="ORF">GCM10023116_30190</name>
</gene>
<dbReference type="EMBL" id="BAABFL010000417">
    <property type="protein sequence ID" value="GAA4650736.1"/>
    <property type="molecule type" value="Genomic_DNA"/>
</dbReference>
<protein>
    <recommendedName>
        <fullName evidence="4">Lipoprotein</fullName>
    </recommendedName>
</protein>
<organism evidence="2 3">
    <name type="scientific">Kistimonas scapharcae</name>
    <dbReference type="NCBI Taxonomy" id="1036133"/>
    <lineage>
        <taxon>Bacteria</taxon>
        <taxon>Pseudomonadati</taxon>
        <taxon>Pseudomonadota</taxon>
        <taxon>Gammaproteobacteria</taxon>
        <taxon>Oceanospirillales</taxon>
        <taxon>Endozoicomonadaceae</taxon>
        <taxon>Kistimonas</taxon>
    </lineage>
</organism>
<evidence type="ECO:0000313" key="2">
    <source>
        <dbReference type="EMBL" id="GAA4650736.1"/>
    </source>
</evidence>
<proteinExistence type="predicted"/>
<name>A0ABP8V621_9GAMM</name>
<feature type="signal peptide" evidence="1">
    <location>
        <begin position="1"/>
        <end position="35"/>
    </location>
</feature>
<accession>A0ABP8V621</accession>
<keyword evidence="1" id="KW-0732">Signal</keyword>
<feature type="chain" id="PRO_5046813227" description="Lipoprotein" evidence="1">
    <location>
        <begin position="36"/>
        <end position="203"/>
    </location>
</feature>
<keyword evidence="3" id="KW-1185">Reference proteome</keyword>
<reference evidence="3" key="1">
    <citation type="journal article" date="2019" name="Int. J. Syst. Evol. Microbiol.">
        <title>The Global Catalogue of Microorganisms (GCM) 10K type strain sequencing project: providing services to taxonomists for standard genome sequencing and annotation.</title>
        <authorList>
            <consortium name="The Broad Institute Genomics Platform"/>
            <consortium name="The Broad Institute Genome Sequencing Center for Infectious Disease"/>
            <person name="Wu L."/>
            <person name="Ma J."/>
        </authorList>
    </citation>
    <scope>NUCLEOTIDE SEQUENCE [LARGE SCALE GENOMIC DNA]</scope>
    <source>
        <strain evidence="3">JCM 17805</strain>
    </source>
</reference>
<comment type="caution">
    <text evidence="2">The sequence shown here is derived from an EMBL/GenBank/DDBJ whole genome shotgun (WGS) entry which is preliminary data.</text>
</comment>